<gene>
    <name evidence="1" type="ORF">SAM23877_0029</name>
</gene>
<dbReference type="Proteomes" id="UP000061018">
    <property type="component" value="Chromosome"/>
</dbReference>
<dbReference type="AlphaFoldDB" id="A0A0K2AJA1"/>
<evidence type="ECO:0000313" key="2">
    <source>
        <dbReference type="Proteomes" id="UP000061018"/>
    </source>
</evidence>
<proteinExistence type="predicted"/>
<dbReference type="EMBL" id="CP012382">
    <property type="protein sequence ID" value="AKZ53078.1"/>
    <property type="molecule type" value="Genomic_DNA"/>
</dbReference>
<name>A0A0K2AJA1_STRA7</name>
<dbReference type="KEGG" id="samb:SAM23877_0029"/>
<accession>A0A0K2AJA1</accession>
<reference evidence="2" key="1">
    <citation type="journal article" date="2015" name="J. Biotechnol.">
        <title>Complete genome sequence of Streptomyces ambofaciens ATCC 23877, the spiramycin producer.</title>
        <authorList>
            <person name="Thibessard A."/>
            <person name="Haas D."/>
            <person name="Gerbaud C."/>
            <person name="Aigle B."/>
            <person name="Lautru S."/>
            <person name="Pernodet J.L."/>
            <person name="Leblond P."/>
        </authorList>
    </citation>
    <scope>NUCLEOTIDE SEQUENCE [LARGE SCALE GENOMIC DNA]</scope>
    <source>
        <strain evidence="2">ATCC 23877 / 3486 / DSM 40053 / JCM 4204 / NBRC 12836 / NRRL B-2516</strain>
    </source>
</reference>
<sequence>MTVPAHPDVIVVRRRPWGVAGSLFAAVSACGAVDAVLARYIKDGTVADADHGDSPRTSV</sequence>
<evidence type="ECO:0000313" key="1">
    <source>
        <dbReference type="EMBL" id="AKZ53078.1"/>
    </source>
</evidence>
<organism evidence="1 2">
    <name type="scientific">Streptomyces ambofaciens (strain ATCC 23877 / 3486 / DSM 40053 / JCM 4204 / NBRC 12836 / NRRL B-2516)</name>
    <dbReference type="NCBI Taxonomy" id="278992"/>
    <lineage>
        <taxon>Bacteria</taxon>
        <taxon>Bacillati</taxon>
        <taxon>Actinomycetota</taxon>
        <taxon>Actinomycetes</taxon>
        <taxon>Kitasatosporales</taxon>
        <taxon>Streptomycetaceae</taxon>
        <taxon>Streptomyces</taxon>
    </lineage>
</organism>
<protein>
    <submittedName>
        <fullName evidence="1">Uncharacterized protein</fullName>
    </submittedName>
</protein>